<evidence type="ECO:0000256" key="3">
    <source>
        <dbReference type="ARBA" id="ARBA00022729"/>
    </source>
</evidence>
<feature type="domain" description="CFEM" evidence="6">
    <location>
        <begin position="1"/>
        <end position="88"/>
    </location>
</feature>
<keyword evidence="2" id="KW-0964">Secreted</keyword>
<accession>A0A8H2WFA9</accession>
<evidence type="ECO:0000256" key="4">
    <source>
        <dbReference type="ARBA" id="ARBA00023157"/>
    </source>
</evidence>
<protein>
    <recommendedName>
        <fullName evidence="6">CFEM domain-containing protein</fullName>
    </recommendedName>
</protein>
<dbReference type="PROSITE" id="PS52012">
    <property type="entry name" value="CFEM"/>
    <property type="match status" value="1"/>
</dbReference>
<dbReference type="GO" id="GO:0005576">
    <property type="term" value="C:extracellular region"/>
    <property type="evidence" value="ECO:0007669"/>
    <property type="project" value="UniProtKB-SubCell"/>
</dbReference>
<evidence type="ECO:0000256" key="5">
    <source>
        <dbReference type="SAM" id="SignalP"/>
    </source>
</evidence>
<dbReference type="Proteomes" id="UP000663843">
    <property type="component" value="Unassembled WGS sequence"/>
</dbReference>
<comment type="caution">
    <text evidence="7">The sequence shown here is derived from an EMBL/GenBank/DDBJ whole genome shotgun (WGS) entry which is preliminary data.</text>
</comment>
<evidence type="ECO:0000313" key="8">
    <source>
        <dbReference type="Proteomes" id="UP000663843"/>
    </source>
</evidence>
<proteinExistence type="predicted"/>
<reference evidence="7" key="1">
    <citation type="submission" date="2021-01" db="EMBL/GenBank/DDBJ databases">
        <authorList>
            <person name="Kaushik A."/>
        </authorList>
    </citation>
    <scope>NUCLEOTIDE SEQUENCE</scope>
    <source>
        <strain evidence="7">AG2-2IIIB</strain>
    </source>
</reference>
<sequence length="88" mass="9172">MRLTLVVTALLASYVAAQSVCITNCATQAAAANCGGLPFTNPSCACQNANFQQAALQCLEASCPPEDKQVALQLLQQMCSVSLLVYSS</sequence>
<organism evidence="7 8">
    <name type="scientific">Rhizoctonia solani</name>
    <dbReference type="NCBI Taxonomy" id="456999"/>
    <lineage>
        <taxon>Eukaryota</taxon>
        <taxon>Fungi</taxon>
        <taxon>Dikarya</taxon>
        <taxon>Basidiomycota</taxon>
        <taxon>Agaricomycotina</taxon>
        <taxon>Agaricomycetes</taxon>
        <taxon>Cantharellales</taxon>
        <taxon>Ceratobasidiaceae</taxon>
        <taxon>Rhizoctonia</taxon>
    </lineage>
</organism>
<feature type="chain" id="PRO_5034209077" description="CFEM domain-containing protein" evidence="5">
    <location>
        <begin position="18"/>
        <end position="88"/>
    </location>
</feature>
<name>A0A8H2WFA9_9AGAM</name>
<keyword evidence="3 5" id="KW-0732">Signal</keyword>
<comment type="subcellular location">
    <subcellularLocation>
        <location evidence="1">Secreted</location>
    </subcellularLocation>
</comment>
<dbReference type="EMBL" id="CAJMWT010001049">
    <property type="protein sequence ID" value="CAE6374725.1"/>
    <property type="molecule type" value="Genomic_DNA"/>
</dbReference>
<feature type="signal peptide" evidence="5">
    <location>
        <begin position="1"/>
        <end position="17"/>
    </location>
</feature>
<dbReference type="Pfam" id="PF05730">
    <property type="entry name" value="CFEM"/>
    <property type="match status" value="1"/>
</dbReference>
<dbReference type="InterPro" id="IPR008427">
    <property type="entry name" value="Extracellular_membr_CFEM_dom"/>
</dbReference>
<evidence type="ECO:0000259" key="6">
    <source>
        <dbReference type="PROSITE" id="PS52012"/>
    </source>
</evidence>
<keyword evidence="4" id="KW-1015">Disulfide bond</keyword>
<dbReference type="AlphaFoldDB" id="A0A8H2WFA9"/>
<evidence type="ECO:0000256" key="2">
    <source>
        <dbReference type="ARBA" id="ARBA00022525"/>
    </source>
</evidence>
<gene>
    <name evidence="7" type="ORF">RDB_LOCUS20594</name>
</gene>
<evidence type="ECO:0000313" key="7">
    <source>
        <dbReference type="EMBL" id="CAE6374725.1"/>
    </source>
</evidence>
<evidence type="ECO:0000256" key="1">
    <source>
        <dbReference type="ARBA" id="ARBA00004613"/>
    </source>
</evidence>